<evidence type="ECO:0000313" key="1">
    <source>
        <dbReference type="EMBL" id="MEM0543886.1"/>
    </source>
</evidence>
<name>A0ABU9N874_9FLAO</name>
<dbReference type="RefSeq" id="WP_342697056.1">
    <property type="nucleotide sequence ID" value="NZ_JBCGDO010000031.1"/>
</dbReference>
<gene>
    <name evidence="1" type="ORF">WFZ85_14835</name>
</gene>
<evidence type="ECO:0000313" key="2">
    <source>
        <dbReference type="Proteomes" id="UP001460072"/>
    </source>
</evidence>
<organism evidence="1 2">
    <name type="scientific">Flavobacterium aureirubrum</name>
    <dbReference type="NCBI Taxonomy" id="3133147"/>
    <lineage>
        <taxon>Bacteria</taxon>
        <taxon>Pseudomonadati</taxon>
        <taxon>Bacteroidota</taxon>
        <taxon>Flavobacteriia</taxon>
        <taxon>Flavobacteriales</taxon>
        <taxon>Flavobacteriaceae</taxon>
        <taxon>Flavobacterium</taxon>
    </lineage>
</organism>
<sequence length="68" mass="7902">MDKNYLLSALDDRSISNVDGWLSIHNCVSAVSFYFLAQQNKNSNPFKLIKKYFDEEIEYNINIIVTPL</sequence>
<dbReference type="Proteomes" id="UP001460072">
    <property type="component" value="Unassembled WGS sequence"/>
</dbReference>
<protein>
    <submittedName>
        <fullName evidence="1">Uncharacterized protein</fullName>
    </submittedName>
</protein>
<accession>A0ABU9N874</accession>
<reference evidence="1 2" key="1">
    <citation type="submission" date="2024-03" db="EMBL/GenBank/DDBJ databases">
        <title>Two novel species of the genus Flavobacterium exhibiting potentially degradation of complex polysaccharides.</title>
        <authorList>
            <person name="Lian X."/>
        </authorList>
    </citation>
    <scope>NUCLEOTIDE SEQUENCE [LARGE SCALE GENOMIC DNA]</scope>
    <source>
        <strain evidence="2">j3</strain>
    </source>
</reference>
<comment type="caution">
    <text evidence="1">The sequence shown here is derived from an EMBL/GenBank/DDBJ whole genome shotgun (WGS) entry which is preliminary data.</text>
</comment>
<dbReference type="EMBL" id="JBCGDO010000031">
    <property type="protein sequence ID" value="MEM0543886.1"/>
    <property type="molecule type" value="Genomic_DNA"/>
</dbReference>
<proteinExistence type="predicted"/>
<keyword evidence="2" id="KW-1185">Reference proteome</keyword>